<dbReference type="CDD" id="cd00143">
    <property type="entry name" value="PP2Cc"/>
    <property type="match status" value="1"/>
</dbReference>
<feature type="compositionally biased region" description="Polar residues" evidence="5">
    <location>
        <begin position="368"/>
        <end position="380"/>
    </location>
</feature>
<dbReference type="AlphaFoldDB" id="A0AAV6VN17"/>
<dbReference type="EMBL" id="JAFNEN010000052">
    <property type="protein sequence ID" value="KAG8197638.1"/>
    <property type="molecule type" value="Genomic_DNA"/>
</dbReference>
<feature type="domain" description="PPM-type phosphatase" evidence="6">
    <location>
        <begin position="12"/>
        <end position="330"/>
    </location>
</feature>
<dbReference type="SUPFAM" id="SSF81606">
    <property type="entry name" value="PP2C-like"/>
    <property type="match status" value="1"/>
</dbReference>
<evidence type="ECO:0000256" key="3">
    <source>
        <dbReference type="ARBA" id="ARBA00022912"/>
    </source>
</evidence>
<keyword evidence="1" id="KW-0479">Metal-binding</keyword>
<organism evidence="7 8">
    <name type="scientific">Oedothorax gibbosus</name>
    <dbReference type="NCBI Taxonomy" id="931172"/>
    <lineage>
        <taxon>Eukaryota</taxon>
        <taxon>Metazoa</taxon>
        <taxon>Ecdysozoa</taxon>
        <taxon>Arthropoda</taxon>
        <taxon>Chelicerata</taxon>
        <taxon>Arachnida</taxon>
        <taxon>Araneae</taxon>
        <taxon>Araneomorphae</taxon>
        <taxon>Entelegynae</taxon>
        <taxon>Araneoidea</taxon>
        <taxon>Linyphiidae</taxon>
        <taxon>Erigoninae</taxon>
        <taxon>Oedothorax</taxon>
    </lineage>
</organism>
<gene>
    <name evidence="7" type="ORF">JTE90_001568</name>
</gene>
<protein>
    <recommendedName>
        <fullName evidence="6">PPM-type phosphatase domain-containing protein</fullName>
    </recommendedName>
</protein>
<dbReference type="SMART" id="SM00332">
    <property type="entry name" value="PP2Cc"/>
    <property type="match status" value="1"/>
</dbReference>
<dbReference type="PANTHER" id="PTHR47992">
    <property type="entry name" value="PROTEIN PHOSPHATASE"/>
    <property type="match status" value="1"/>
</dbReference>
<feature type="compositionally biased region" description="Acidic residues" evidence="5">
    <location>
        <begin position="357"/>
        <end position="367"/>
    </location>
</feature>
<feature type="compositionally biased region" description="Basic and acidic residues" evidence="5">
    <location>
        <begin position="381"/>
        <end position="393"/>
    </location>
</feature>
<feature type="region of interest" description="Disordered" evidence="5">
    <location>
        <begin position="602"/>
        <end position="621"/>
    </location>
</feature>
<evidence type="ECO:0000256" key="2">
    <source>
        <dbReference type="ARBA" id="ARBA00022801"/>
    </source>
</evidence>
<dbReference type="FunFam" id="3.60.40.10:FF:000060">
    <property type="entry name" value="Protein phosphatase 2c"/>
    <property type="match status" value="1"/>
</dbReference>
<dbReference type="PROSITE" id="PS51746">
    <property type="entry name" value="PPM_2"/>
    <property type="match status" value="1"/>
</dbReference>
<dbReference type="Gene3D" id="3.60.40.10">
    <property type="entry name" value="PPM-type phosphatase domain"/>
    <property type="match status" value="1"/>
</dbReference>
<keyword evidence="2 4" id="KW-0378">Hydrolase</keyword>
<keyword evidence="8" id="KW-1185">Reference proteome</keyword>
<evidence type="ECO:0000259" key="6">
    <source>
        <dbReference type="PROSITE" id="PS51746"/>
    </source>
</evidence>
<dbReference type="GO" id="GO:0046872">
    <property type="term" value="F:metal ion binding"/>
    <property type="evidence" value="ECO:0007669"/>
    <property type="project" value="UniProtKB-KW"/>
</dbReference>
<dbReference type="Pfam" id="PF00481">
    <property type="entry name" value="PP2C"/>
    <property type="match status" value="1"/>
</dbReference>
<evidence type="ECO:0000313" key="7">
    <source>
        <dbReference type="EMBL" id="KAG8197638.1"/>
    </source>
</evidence>
<evidence type="ECO:0000256" key="1">
    <source>
        <dbReference type="ARBA" id="ARBA00022723"/>
    </source>
</evidence>
<dbReference type="Proteomes" id="UP000827092">
    <property type="component" value="Unassembled WGS sequence"/>
</dbReference>
<dbReference type="InterPro" id="IPR001932">
    <property type="entry name" value="PPM-type_phosphatase-like_dom"/>
</dbReference>
<comment type="caution">
    <text evidence="7">The sequence shown here is derived from an EMBL/GenBank/DDBJ whole genome shotgun (WGS) entry which is preliminary data.</text>
</comment>
<dbReference type="GO" id="GO:0004722">
    <property type="term" value="F:protein serine/threonine phosphatase activity"/>
    <property type="evidence" value="ECO:0007669"/>
    <property type="project" value="InterPro"/>
</dbReference>
<dbReference type="InterPro" id="IPR015655">
    <property type="entry name" value="PP2C"/>
</dbReference>
<feature type="compositionally biased region" description="Basic and acidic residues" evidence="5">
    <location>
        <begin position="423"/>
        <end position="436"/>
    </location>
</feature>
<feature type="compositionally biased region" description="Polar residues" evidence="5">
    <location>
        <begin position="602"/>
        <end position="613"/>
    </location>
</feature>
<accession>A0AAV6VN17</accession>
<comment type="similarity">
    <text evidence="4">Belongs to the PP2C family.</text>
</comment>
<feature type="compositionally biased region" description="Basic and acidic residues" evidence="5">
    <location>
        <begin position="455"/>
        <end position="475"/>
    </location>
</feature>
<dbReference type="PROSITE" id="PS01032">
    <property type="entry name" value="PPM_1"/>
    <property type="match status" value="1"/>
</dbReference>
<sequence length="621" mass="70087">MKSNASIGLNLRVTGHCNQGGRKYMEDAFVVAYQQNQEQNDLEYAYFGIFDGHGGREAALFAKEHLMNNIVSQKGFWSNDDQHVLQAIRNGFLTTHHAMWREVGKWPKTLSGQPSTSGTTCSIAFIRRKKLYIGHVGDSKIVLGFQLPGSTDWCACALTKDHKPESPEERSRIQNVGGLVLNKAGVERVVWNRPRPGHKGPIRRSTPFDQIPFLAVARSLGDLWSYNYSRDEFVVSPDPDVKVVNINPHMHRCIIFASDGLWNMLTAQRAVNIVQNCEEENVKLILEGNKPNEEEKSPSNPSKLLVDAALRHWFNLRMRADNTSVVTVMLDPTGPPRSHVLMRQKAMKRLRPRDEHMEVDEDDDEIFETSSLSPDCSESQAFRERKKTDEPPSKARKMTCDYDEPVPRNLPRPVIMNPHKVKKEPSPSENRNRTPERAAASSPPIPVIYVKSQKRGHDPPKTGDVGWKPEDKVLKVETSTSQVGENDKDNALSNTPLCKTDLPSSKCEKTKEPSAQNKSNFSSPKENGRVHLCEVDNIFKLNDRTTENPKPSVSTKLESVPQTVQSFRKSTRRTTVFSTAVPSTRMSQRRFGSCRTATTRQSYVHNTRAQSSIRKLKKISV</sequence>
<dbReference type="InterPro" id="IPR000222">
    <property type="entry name" value="PP2C_BS"/>
</dbReference>
<keyword evidence="3 4" id="KW-0904">Protein phosphatase</keyword>
<reference evidence="7 8" key="1">
    <citation type="journal article" date="2022" name="Nat. Ecol. Evol.">
        <title>A masculinizing supergene underlies an exaggerated male reproductive morph in a spider.</title>
        <authorList>
            <person name="Hendrickx F."/>
            <person name="De Corte Z."/>
            <person name="Sonet G."/>
            <person name="Van Belleghem S.M."/>
            <person name="Kostlbacher S."/>
            <person name="Vangestel C."/>
        </authorList>
    </citation>
    <scope>NUCLEOTIDE SEQUENCE [LARGE SCALE GENOMIC DNA]</scope>
    <source>
        <strain evidence="7">W744_W776</strain>
    </source>
</reference>
<name>A0AAV6VN17_9ARAC</name>
<evidence type="ECO:0000256" key="5">
    <source>
        <dbReference type="SAM" id="MobiDB-lite"/>
    </source>
</evidence>
<proteinExistence type="inferred from homology"/>
<feature type="region of interest" description="Disordered" evidence="5">
    <location>
        <begin position="348"/>
        <end position="527"/>
    </location>
</feature>
<dbReference type="InterPro" id="IPR036457">
    <property type="entry name" value="PPM-type-like_dom_sf"/>
</dbReference>
<evidence type="ECO:0000256" key="4">
    <source>
        <dbReference type="RuleBase" id="RU003465"/>
    </source>
</evidence>
<evidence type="ECO:0000313" key="8">
    <source>
        <dbReference type="Proteomes" id="UP000827092"/>
    </source>
</evidence>
<feature type="compositionally biased region" description="Polar residues" evidence="5">
    <location>
        <begin position="513"/>
        <end position="525"/>
    </location>
</feature>